<feature type="compositionally biased region" description="Acidic residues" evidence="7">
    <location>
        <begin position="461"/>
        <end position="474"/>
    </location>
</feature>
<dbReference type="EC" id="5.6.2.4" evidence="5"/>
<feature type="coiled-coil region" evidence="6">
    <location>
        <begin position="573"/>
        <end position="646"/>
    </location>
</feature>
<comment type="catalytic activity">
    <reaction evidence="4">
        <text>Couples ATP hydrolysis with the unwinding of duplex DNA by translocating in the 3'-5' direction.</text>
        <dbReference type="EC" id="5.6.2.4"/>
    </reaction>
</comment>
<dbReference type="SUPFAM" id="SSF52540">
    <property type="entry name" value="P-loop containing nucleoside triphosphate hydrolases"/>
    <property type="match status" value="1"/>
</dbReference>
<dbReference type="SMART" id="SM00490">
    <property type="entry name" value="HELICc"/>
    <property type="match status" value="1"/>
</dbReference>
<feature type="compositionally biased region" description="Acidic residues" evidence="7">
    <location>
        <begin position="432"/>
        <end position="447"/>
    </location>
</feature>
<dbReference type="GO" id="GO:0005524">
    <property type="term" value="F:ATP binding"/>
    <property type="evidence" value="ECO:0007669"/>
    <property type="project" value="UniProtKB-KW"/>
</dbReference>
<dbReference type="GO" id="GO:0016787">
    <property type="term" value="F:hydrolase activity"/>
    <property type="evidence" value="ECO:0007669"/>
    <property type="project" value="UniProtKB-KW"/>
</dbReference>
<evidence type="ECO:0000256" key="3">
    <source>
        <dbReference type="ARBA" id="ARBA00022840"/>
    </source>
</evidence>
<evidence type="ECO:0000313" key="10">
    <source>
        <dbReference type="EMBL" id="KAF6752010.1"/>
    </source>
</evidence>
<feature type="compositionally biased region" description="Acidic residues" evidence="7">
    <location>
        <begin position="1"/>
        <end position="10"/>
    </location>
</feature>
<dbReference type="InterPro" id="IPR001650">
    <property type="entry name" value="Helicase_C-like"/>
</dbReference>
<dbReference type="Pfam" id="PF00271">
    <property type="entry name" value="Helicase_C"/>
    <property type="match status" value="1"/>
</dbReference>
<dbReference type="PANTHER" id="PTHR13710:SF154">
    <property type="entry name" value="RECQ HELICASE, PUTATIVE (AFU_ORTHOLOGUE AFUA_6G14720)-RELATED"/>
    <property type="match status" value="1"/>
</dbReference>
<evidence type="ECO:0000259" key="8">
    <source>
        <dbReference type="PROSITE" id="PS51192"/>
    </source>
</evidence>
<dbReference type="GO" id="GO:0000724">
    <property type="term" value="P:double-strand break repair via homologous recombination"/>
    <property type="evidence" value="ECO:0007669"/>
    <property type="project" value="TreeGrafter"/>
</dbReference>
<evidence type="ECO:0000256" key="5">
    <source>
        <dbReference type="ARBA" id="ARBA00034808"/>
    </source>
</evidence>
<dbReference type="SMART" id="SM00487">
    <property type="entry name" value="DEXDc"/>
    <property type="match status" value="1"/>
</dbReference>
<gene>
    <name evidence="10" type="ORF">DFP72DRAFT_815807</name>
</gene>
<dbReference type="GO" id="GO:0005737">
    <property type="term" value="C:cytoplasm"/>
    <property type="evidence" value="ECO:0007669"/>
    <property type="project" value="TreeGrafter"/>
</dbReference>
<evidence type="ECO:0000256" key="1">
    <source>
        <dbReference type="ARBA" id="ARBA00005446"/>
    </source>
</evidence>
<protein>
    <recommendedName>
        <fullName evidence="5">DNA 3'-5' helicase</fullName>
        <ecNumber evidence="5">5.6.2.4</ecNumber>
    </recommendedName>
</protein>
<dbReference type="AlphaFoldDB" id="A0A8H6HRU1"/>
<keyword evidence="3" id="KW-0067">ATP-binding</keyword>
<dbReference type="OrthoDB" id="2499463at2759"/>
<keyword evidence="6" id="KW-0175">Coiled coil</keyword>
<dbReference type="PANTHER" id="PTHR13710">
    <property type="entry name" value="DNA HELICASE RECQ FAMILY MEMBER"/>
    <property type="match status" value="1"/>
</dbReference>
<dbReference type="InterPro" id="IPR027417">
    <property type="entry name" value="P-loop_NTPase"/>
</dbReference>
<feature type="region of interest" description="Disordered" evidence="7">
    <location>
        <begin position="431"/>
        <end position="481"/>
    </location>
</feature>
<evidence type="ECO:0000256" key="2">
    <source>
        <dbReference type="ARBA" id="ARBA00022741"/>
    </source>
</evidence>
<organism evidence="10 11">
    <name type="scientific">Ephemerocybe angulata</name>
    <dbReference type="NCBI Taxonomy" id="980116"/>
    <lineage>
        <taxon>Eukaryota</taxon>
        <taxon>Fungi</taxon>
        <taxon>Dikarya</taxon>
        <taxon>Basidiomycota</taxon>
        <taxon>Agaricomycotina</taxon>
        <taxon>Agaricomycetes</taxon>
        <taxon>Agaricomycetidae</taxon>
        <taxon>Agaricales</taxon>
        <taxon>Agaricineae</taxon>
        <taxon>Psathyrellaceae</taxon>
        <taxon>Ephemerocybe</taxon>
    </lineage>
</organism>
<dbReference type="Pfam" id="PF00270">
    <property type="entry name" value="DEAD"/>
    <property type="match status" value="1"/>
</dbReference>
<keyword evidence="11" id="KW-1185">Reference proteome</keyword>
<accession>A0A8H6HRU1</accession>
<sequence>MSQSEIDAEETLQKAREDNEDHDSPAWRLKLEELFLEKFGKEPYKWQVDVSEAIVLGLDCICIAGTGAGKTMPFMMPLLMDAAGRVLVISPLKILQEEQARRFITMGISATAVNEDTWNPELKHVSITALLDSSLVMVVVDEAHCISQWGGEFRKDYGDLSKLRSYISTGIPFLATSATLPPVALNDIRIQLRIHPDSLYFVHLGNNRHNITMKTSTITSSHDYDAVMPLLTKNGEPPTVVDDFIKTCLFVNEVYAALDLCRFIKRRVPASLHSYIDSMFALRTTSAKRRIMKEFKEGSVRVLVATEAAGMGADIPDIEQVIQLGVPSSLSVWVQRAGRAGRSPNLDARAILLVEESVFKRQKAGVKSKDVGDDGKEWVKKVEAALRGWIGTKKCRRDYLDEYFDNPKERLAPLGDCCDVCTGAAVAVDTNSDSEDMDTSAELDDNGDSIINSNGKRGSDSLDDGPENPDPDDETIPKQLRRGQHREAVRLALVKWRFEKKASTYTPSPFTAVAILPDPAIAILASHVTVRTFEDLKQRASLAWLMAEVYFDEILGVIDDIDTSVVLEKTAKLQEAEDRRLAKRQKGEEEKQRKLEAKLAAKEAKAAREAAEKAEKKRLREERQAAAKAAKEVAKEEARVARAAAKQHISGAVLSVLATPATPHPQQVCIKFLCFVAGSC</sequence>
<comment type="caution">
    <text evidence="10">The sequence shown here is derived from an EMBL/GenBank/DDBJ whole genome shotgun (WGS) entry which is preliminary data.</text>
</comment>
<feature type="domain" description="Helicase C-terminal" evidence="9">
    <location>
        <begin position="223"/>
        <end position="383"/>
    </location>
</feature>
<feature type="region of interest" description="Disordered" evidence="7">
    <location>
        <begin position="1"/>
        <end position="23"/>
    </location>
</feature>
<dbReference type="PROSITE" id="PS51192">
    <property type="entry name" value="HELICASE_ATP_BIND_1"/>
    <property type="match status" value="1"/>
</dbReference>
<dbReference type="InterPro" id="IPR011545">
    <property type="entry name" value="DEAD/DEAH_box_helicase_dom"/>
</dbReference>
<dbReference type="GO" id="GO:0043138">
    <property type="term" value="F:3'-5' DNA helicase activity"/>
    <property type="evidence" value="ECO:0007669"/>
    <property type="project" value="UniProtKB-EC"/>
</dbReference>
<feature type="domain" description="Helicase ATP-binding" evidence="8">
    <location>
        <begin position="51"/>
        <end position="198"/>
    </location>
</feature>
<reference evidence="10 11" key="1">
    <citation type="submission" date="2020-07" db="EMBL/GenBank/DDBJ databases">
        <title>Comparative genomics of pyrophilous fungi reveals a link between fire events and developmental genes.</title>
        <authorList>
            <consortium name="DOE Joint Genome Institute"/>
            <person name="Steindorff A.S."/>
            <person name="Carver A."/>
            <person name="Calhoun S."/>
            <person name="Stillman K."/>
            <person name="Liu H."/>
            <person name="Lipzen A."/>
            <person name="Pangilinan J."/>
            <person name="Labutti K."/>
            <person name="Bruns T.D."/>
            <person name="Grigoriev I.V."/>
        </authorList>
    </citation>
    <scope>NUCLEOTIDE SEQUENCE [LARGE SCALE GENOMIC DNA]</scope>
    <source>
        <strain evidence="10 11">CBS 144469</strain>
    </source>
</reference>
<dbReference type="GO" id="GO:0009378">
    <property type="term" value="F:four-way junction helicase activity"/>
    <property type="evidence" value="ECO:0007669"/>
    <property type="project" value="TreeGrafter"/>
</dbReference>
<proteinExistence type="inferred from homology"/>
<dbReference type="Gene3D" id="3.40.50.300">
    <property type="entry name" value="P-loop containing nucleotide triphosphate hydrolases"/>
    <property type="match status" value="3"/>
</dbReference>
<keyword evidence="10" id="KW-0378">Hydrolase</keyword>
<dbReference type="InterPro" id="IPR014001">
    <property type="entry name" value="Helicase_ATP-bd"/>
</dbReference>
<keyword evidence="2" id="KW-0547">Nucleotide-binding</keyword>
<dbReference type="GO" id="GO:0003676">
    <property type="term" value="F:nucleic acid binding"/>
    <property type="evidence" value="ECO:0007669"/>
    <property type="project" value="InterPro"/>
</dbReference>
<evidence type="ECO:0000256" key="6">
    <source>
        <dbReference type="SAM" id="Coils"/>
    </source>
</evidence>
<dbReference type="EMBL" id="JACGCI010000046">
    <property type="protein sequence ID" value="KAF6752010.1"/>
    <property type="molecule type" value="Genomic_DNA"/>
</dbReference>
<dbReference type="Proteomes" id="UP000521943">
    <property type="component" value="Unassembled WGS sequence"/>
</dbReference>
<evidence type="ECO:0000256" key="4">
    <source>
        <dbReference type="ARBA" id="ARBA00034617"/>
    </source>
</evidence>
<feature type="compositionally biased region" description="Basic and acidic residues" evidence="7">
    <location>
        <begin position="11"/>
        <end position="23"/>
    </location>
</feature>
<comment type="similarity">
    <text evidence="1">Belongs to the helicase family. RecQ subfamily.</text>
</comment>
<evidence type="ECO:0000313" key="11">
    <source>
        <dbReference type="Proteomes" id="UP000521943"/>
    </source>
</evidence>
<dbReference type="PROSITE" id="PS51194">
    <property type="entry name" value="HELICASE_CTER"/>
    <property type="match status" value="1"/>
</dbReference>
<evidence type="ECO:0000259" key="9">
    <source>
        <dbReference type="PROSITE" id="PS51194"/>
    </source>
</evidence>
<evidence type="ECO:0000256" key="7">
    <source>
        <dbReference type="SAM" id="MobiDB-lite"/>
    </source>
</evidence>
<dbReference type="GO" id="GO:0005694">
    <property type="term" value="C:chromosome"/>
    <property type="evidence" value="ECO:0007669"/>
    <property type="project" value="TreeGrafter"/>
</dbReference>
<name>A0A8H6HRU1_9AGAR</name>